<keyword evidence="8" id="KW-1185">Reference proteome</keyword>
<dbReference type="InterPro" id="IPR036986">
    <property type="entry name" value="S4_RNA-bd_sf"/>
</dbReference>
<reference evidence="7" key="1">
    <citation type="submission" date="2023-01" db="EMBL/GenBank/DDBJ databases">
        <title>Xenophilus mangrovi sp. nov., isolated from soil of Mangrove nature reserve.</title>
        <authorList>
            <person name="Xu S."/>
            <person name="Liu Z."/>
            <person name="Xu Y."/>
        </authorList>
    </citation>
    <scope>NUCLEOTIDE SEQUENCE</scope>
    <source>
        <strain evidence="7">YW8</strain>
    </source>
</reference>
<dbReference type="EMBL" id="JAQIPB010000006">
    <property type="protein sequence ID" value="MDA7417519.1"/>
    <property type="molecule type" value="Genomic_DNA"/>
</dbReference>
<dbReference type="Gene3D" id="3.10.290.10">
    <property type="entry name" value="RNA-binding S4 domain"/>
    <property type="match status" value="1"/>
</dbReference>
<dbReference type="PROSITE" id="PS50889">
    <property type="entry name" value="S4"/>
    <property type="match status" value="1"/>
</dbReference>
<dbReference type="Pfam" id="PF01479">
    <property type="entry name" value="S4"/>
    <property type="match status" value="1"/>
</dbReference>
<dbReference type="GO" id="GO:0034605">
    <property type="term" value="P:cellular response to heat"/>
    <property type="evidence" value="ECO:0007669"/>
    <property type="project" value="InterPro"/>
</dbReference>
<gene>
    <name evidence="7" type="ORF">PGB34_14215</name>
</gene>
<evidence type="ECO:0000256" key="3">
    <source>
        <dbReference type="ARBA" id="ARBA00023125"/>
    </source>
</evidence>
<dbReference type="Proteomes" id="UP001212602">
    <property type="component" value="Unassembled WGS sequence"/>
</dbReference>
<evidence type="ECO:0000256" key="2">
    <source>
        <dbReference type="ARBA" id="ARBA00022884"/>
    </source>
</evidence>
<dbReference type="RefSeq" id="WP_271428739.1">
    <property type="nucleotide sequence ID" value="NZ_JAQIPB010000006.1"/>
</dbReference>
<protein>
    <submittedName>
        <fullName evidence="7">RNA-binding S4 domain-containing protein</fullName>
    </submittedName>
</protein>
<organism evidence="7 8">
    <name type="scientific">Xenophilus arseniciresistens</name>
    <dbReference type="NCBI Taxonomy" id="1283306"/>
    <lineage>
        <taxon>Bacteria</taxon>
        <taxon>Pseudomonadati</taxon>
        <taxon>Pseudomonadota</taxon>
        <taxon>Betaproteobacteria</taxon>
        <taxon>Burkholderiales</taxon>
        <taxon>Comamonadaceae</taxon>
        <taxon>Xenophilus</taxon>
    </lineage>
</organism>
<comment type="caution">
    <text evidence="7">The sequence shown here is derived from an EMBL/GenBank/DDBJ whole genome shotgun (WGS) entry which is preliminary data.</text>
</comment>
<dbReference type="PIRSF" id="PIRSF016821">
    <property type="entry name" value="HSP15"/>
    <property type="match status" value="1"/>
</dbReference>
<name>A0AAE3NAD0_9BURK</name>
<evidence type="ECO:0000256" key="4">
    <source>
        <dbReference type="PROSITE-ProRule" id="PRU00182"/>
    </source>
</evidence>
<dbReference type="GO" id="GO:0043023">
    <property type="term" value="F:ribosomal large subunit binding"/>
    <property type="evidence" value="ECO:0007669"/>
    <property type="project" value="InterPro"/>
</dbReference>
<sequence length="147" mass="16525">MERMRIDKWLWAARFYKTRSLAADEIGKHRVQVNGDVAKPAREVKVGDTVALRQGPVTRTVHVRGLSAQRGPAPVAQQLYEETAESLAAQVQAREQRRLAREPALSIEQGRPTKRDRRQLDTARRSGAPGWGERWSASIDDSGEERG</sequence>
<evidence type="ECO:0000313" key="7">
    <source>
        <dbReference type="EMBL" id="MDA7417519.1"/>
    </source>
</evidence>
<comment type="similarity">
    <text evidence="1">Belongs to the HSP15 family.</text>
</comment>
<evidence type="ECO:0000259" key="6">
    <source>
        <dbReference type="SMART" id="SM00363"/>
    </source>
</evidence>
<dbReference type="GO" id="GO:0003727">
    <property type="term" value="F:single-stranded RNA binding"/>
    <property type="evidence" value="ECO:0007669"/>
    <property type="project" value="InterPro"/>
</dbReference>
<evidence type="ECO:0000256" key="1">
    <source>
        <dbReference type="ARBA" id="ARBA00008396"/>
    </source>
</evidence>
<dbReference type="SMART" id="SM00363">
    <property type="entry name" value="S4"/>
    <property type="match status" value="1"/>
</dbReference>
<feature type="domain" description="RNA-binding S4" evidence="6">
    <location>
        <begin position="4"/>
        <end position="70"/>
    </location>
</feature>
<dbReference type="AlphaFoldDB" id="A0AAE3NAD0"/>
<feature type="region of interest" description="Disordered" evidence="5">
    <location>
        <begin position="94"/>
        <end position="147"/>
    </location>
</feature>
<keyword evidence="3" id="KW-0238">DNA-binding</keyword>
<dbReference type="InterPro" id="IPR002942">
    <property type="entry name" value="S4_RNA-bd"/>
</dbReference>
<dbReference type="CDD" id="cd00165">
    <property type="entry name" value="S4"/>
    <property type="match status" value="1"/>
</dbReference>
<dbReference type="GO" id="GO:0003677">
    <property type="term" value="F:DNA binding"/>
    <property type="evidence" value="ECO:0007669"/>
    <property type="project" value="UniProtKB-KW"/>
</dbReference>
<dbReference type="SUPFAM" id="SSF55174">
    <property type="entry name" value="Alpha-L RNA-binding motif"/>
    <property type="match status" value="1"/>
</dbReference>
<dbReference type="InterPro" id="IPR025708">
    <property type="entry name" value="HSP15"/>
</dbReference>
<accession>A0AAE3NAD0</accession>
<proteinExistence type="inferred from homology"/>
<evidence type="ECO:0000313" key="8">
    <source>
        <dbReference type="Proteomes" id="UP001212602"/>
    </source>
</evidence>
<keyword evidence="2 4" id="KW-0694">RNA-binding</keyword>
<evidence type="ECO:0000256" key="5">
    <source>
        <dbReference type="SAM" id="MobiDB-lite"/>
    </source>
</evidence>